<organism evidence="1 2">
    <name type="scientific">Peribacillus frigoritolerans</name>
    <dbReference type="NCBI Taxonomy" id="450367"/>
    <lineage>
        <taxon>Bacteria</taxon>
        <taxon>Bacillati</taxon>
        <taxon>Bacillota</taxon>
        <taxon>Bacilli</taxon>
        <taxon>Bacillales</taxon>
        <taxon>Bacillaceae</taxon>
        <taxon>Peribacillus</taxon>
    </lineage>
</organism>
<evidence type="ECO:0000313" key="1">
    <source>
        <dbReference type="EMBL" id="MBR8643940.1"/>
    </source>
</evidence>
<sequence>MERKVRDSCGESVAKGDPEGLEWKLTIRFTNPQKRSKPYTLGYLYIMMTKWITKCEMRKENN</sequence>
<dbReference type="EMBL" id="JAGTPW010000002">
    <property type="protein sequence ID" value="MBR8643940.1"/>
    <property type="molecule type" value="Genomic_DNA"/>
</dbReference>
<gene>
    <name evidence="1" type="ORF">KEH51_01845</name>
</gene>
<name>A0A941FGP3_9BACI</name>
<dbReference type="Proteomes" id="UP000680045">
    <property type="component" value="Unassembled WGS sequence"/>
</dbReference>
<reference evidence="1" key="1">
    <citation type="submission" date="2021-04" db="EMBL/GenBank/DDBJ databases">
        <title>Whole genome sequencing of Enterococci isolates from hospitalized patients.</title>
        <authorList>
            <person name="Ogoti B.M."/>
            <person name="Onyambu F.G."/>
        </authorList>
    </citation>
    <scope>NUCLEOTIDE SEQUENCE</scope>
    <source>
        <strain evidence="1">242</strain>
    </source>
</reference>
<proteinExistence type="predicted"/>
<comment type="caution">
    <text evidence="1">The sequence shown here is derived from an EMBL/GenBank/DDBJ whole genome shotgun (WGS) entry which is preliminary data.</text>
</comment>
<protein>
    <submittedName>
        <fullName evidence="1">Uncharacterized protein</fullName>
    </submittedName>
</protein>
<evidence type="ECO:0000313" key="2">
    <source>
        <dbReference type="Proteomes" id="UP000680045"/>
    </source>
</evidence>
<accession>A0A941FGP3</accession>
<dbReference type="AlphaFoldDB" id="A0A941FGP3"/>